<dbReference type="SMART" id="SM01167">
    <property type="entry name" value="DUF1900"/>
    <property type="match status" value="2"/>
</dbReference>
<feature type="repeat" description="WD" evidence="8">
    <location>
        <begin position="314"/>
        <end position="356"/>
    </location>
</feature>
<dbReference type="SMART" id="SM01166">
    <property type="entry name" value="DUF1899"/>
    <property type="match status" value="1"/>
</dbReference>
<feature type="domain" description="DUF1899" evidence="11">
    <location>
        <begin position="189"/>
        <end position="255"/>
    </location>
</feature>
<reference evidence="12 13" key="1">
    <citation type="submission" date="2019-09" db="EMBL/GenBank/DDBJ databases">
        <title>Bird 10,000 Genomes (B10K) Project - Family phase.</title>
        <authorList>
            <person name="Zhang G."/>
        </authorList>
    </citation>
    <scope>NUCLEOTIDE SEQUENCE [LARGE SCALE GENOMIC DNA]</scope>
    <source>
        <strain evidence="12">OUT-0007</strain>
        <tissue evidence="12">Blood</tissue>
    </source>
</reference>
<dbReference type="Pfam" id="PF16300">
    <property type="entry name" value="WD40_4"/>
    <property type="match status" value="1"/>
</dbReference>
<name>A0A7K6TBP2_CALNI</name>
<evidence type="ECO:0000256" key="2">
    <source>
        <dbReference type="ARBA" id="ARBA00009482"/>
    </source>
</evidence>
<dbReference type="SUPFAM" id="SSF50978">
    <property type="entry name" value="WD40 repeat-like"/>
    <property type="match status" value="1"/>
</dbReference>
<feature type="region of interest" description="Disordered" evidence="10">
    <location>
        <begin position="387"/>
        <end position="406"/>
    </location>
</feature>
<dbReference type="InterPro" id="IPR015048">
    <property type="entry name" value="DUF1899"/>
</dbReference>
<dbReference type="InterPro" id="IPR019775">
    <property type="entry name" value="WD40_repeat_CS"/>
</dbReference>
<evidence type="ECO:0000313" key="13">
    <source>
        <dbReference type="Proteomes" id="UP000546235"/>
    </source>
</evidence>
<evidence type="ECO:0000256" key="5">
    <source>
        <dbReference type="ARBA" id="ARBA00022737"/>
    </source>
</evidence>
<dbReference type="SMART" id="SM00320">
    <property type="entry name" value="WD40"/>
    <property type="match status" value="3"/>
</dbReference>
<dbReference type="GO" id="GO:0030036">
    <property type="term" value="P:actin cytoskeleton organization"/>
    <property type="evidence" value="ECO:0007669"/>
    <property type="project" value="UniProtKB-ARBA"/>
</dbReference>
<comment type="subcellular location">
    <subcellularLocation>
        <location evidence="1">Cytoplasm</location>
    </subcellularLocation>
</comment>
<dbReference type="InterPro" id="IPR015943">
    <property type="entry name" value="WD40/YVTN_repeat-like_dom_sf"/>
</dbReference>
<evidence type="ECO:0000256" key="4">
    <source>
        <dbReference type="ARBA" id="ARBA00022574"/>
    </source>
</evidence>
<dbReference type="GO" id="GO:0003779">
    <property type="term" value="F:actin binding"/>
    <property type="evidence" value="ECO:0007669"/>
    <property type="project" value="UniProtKB-KW"/>
</dbReference>
<dbReference type="Proteomes" id="UP000546235">
    <property type="component" value="Unassembled WGS sequence"/>
</dbReference>
<feature type="repeat" description="WD" evidence="8">
    <location>
        <begin position="264"/>
        <end position="306"/>
    </location>
</feature>
<evidence type="ECO:0000256" key="10">
    <source>
        <dbReference type="SAM" id="MobiDB-lite"/>
    </source>
</evidence>
<comment type="caution">
    <text evidence="12">The sequence shown here is derived from an EMBL/GenBank/DDBJ whole genome shotgun (WGS) entry which is preliminary data.</text>
</comment>
<proteinExistence type="inferred from homology"/>
<evidence type="ECO:0000256" key="3">
    <source>
        <dbReference type="ARBA" id="ARBA00022490"/>
    </source>
</evidence>
<feature type="compositionally biased region" description="Polar residues" evidence="10">
    <location>
        <begin position="178"/>
        <end position="187"/>
    </location>
</feature>
<organism evidence="12 13">
    <name type="scientific">Caloenas nicobarica</name>
    <name type="common">Nicobar pigeon</name>
    <dbReference type="NCBI Taxonomy" id="187106"/>
    <lineage>
        <taxon>Eukaryota</taxon>
        <taxon>Metazoa</taxon>
        <taxon>Chordata</taxon>
        <taxon>Craniata</taxon>
        <taxon>Vertebrata</taxon>
        <taxon>Euteleostomi</taxon>
        <taxon>Archelosauria</taxon>
        <taxon>Archosauria</taxon>
        <taxon>Dinosauria</taxon>
        <taxon>Saurischia</taxon>
        <taxon>Theropoda</taxon>
        <taxon>Coelurosauria</taxon>
        <taxon>Aves</taxon>
        <taxon>Neognathae</taxon>
        <taxon>Neoaves</taxon>
        <taxon>Columbimorphae</taxon>
        <taxon>Columbiformes</taxon>
        <taxon>Columbidae</taxon>
        <taxon>Caloenas</taxon>
    </lineage>
</organism>
<dbReference type="PROSITE" id="PS50082">
    <property type="entry name" value="WD_REPEATS_2"/>
    <property type="match status" value="3"/>
</dbReference>
<dbReference type="GO" id="GO:0005737">
    <property type="term" value="C:cytoplasm"/>
    <property type="evidence" value="ECO:0007669"/>
    <property type="project" value="UniProtKB-SubCell"/>
</dbReference>
<comment type="similarity">
    <text evidence="2 9">Belongs to the WD repeat coronin family.</text>
</comment>
<protein>
    <recommendedName>
        <fullName evidence="9">Coronin</fullName>
    </recommendedName>
</protein>
<dbReference type="FunFam" id="2.130.10.10:FF:000076">
    <property type="entry name" value="Coronin"/>
    <property type="match status" value="1"/>
</dbReference>
<gene>
    <name evidence="12" type="primary">Coro7</name>
    <name evidence="12" type="ORF">CALNIC_R10472</name>
</gene>
<evidence type="ECO:0000313" key="12">
    <source>
        <dbReference type="EMBL" id="NWX08034.1"/>
    </source>
</evidence>
<dbReference type="PROSITE" id="PS50294">
    <property type="entry name" value="WD_REPEATS_REGION"/>
    <property type="match status" value="2"/>
</dbReference>
<dbReference type="Gene3D" id="2.130.10.10">
    <property type="entry name" value="YVTN repeat-like/Quinoprotein amine dehydrogenase"/>
    <property type="match status" value="2"/>
</dbReference>
<evidence type="ECO:0000256" key="1">
    <source>
        <dbReference type="ARBA" id="ARBA00004496"/>
    </source>
</evidence>
<dbReference type="EMBL" id="VZSB01002861">
    <property type="protein sequence ID" value="NWX08034.1"/>
    <property type="molecule type" value="Genomic_DNA"/>
</dbReference>
<comment type="function">
    <text evidence="7">F-actin regulator involved in anterograde Golgi to endosome transport: upon ubiquitination via 'Lys-33'-linked ubiquitin chains by the BCR(KLHL20) E3 ubiquitin ligase complex, interacts with EPS15 and localizes to the trans-Golgi network, where it promotes actin polymerization, thereby facilitating post-Golgi trafficking. May play a role in the maintenance of the Golgi apparatus morphology.</text>
</comment>
<sequence length="522" mass="56865">QGENLLYCFEVAPTQPALTQVTQCWTESSTWGLGAVPRLALDVMACEVLRVLQLTDTALIPISYVVPRKSIQDFHEDLFPDCTGTLPATSAQAWWAGDNQQVGRVSLHPARRPTETFTSPIIACTQLQGADTGPANTDADQSVSMGCRGLGYSSPSSLASPGSATTSLSASTGPSSGFVSSPSQKSLQSILGPSSRFRHVQGRVLHRDTHLTNLRGLSLTTPGECDGFCANHQRVALPLLSAGGQIAILELSKPGRLPDVAMPTIQNSTAVADLSWDPFDPQRLAVAGEDAKIRLWRIPEGGLQETLREPEAVLQGHTEKIYSIRFHPVASDLLVSSSYDMTVRIWELSARREALCLWGHTDQIFSLAWSPDGKKLATVSKDSRLRLYEPRRSPQPQQEGPGPEGGRGARLVWVCGGDYLLVSGFDSRSERRILLYRAQALPEGPLSVLGLDVAPSTLLPFYDEDTSVVFLTGKGDTRVFLYEVTPEPPYFLECNSFTSNEPHKGFVFLPKTVCEVREVEFA</sequence>
<keyword evidence="5 9" id="KW-0677">Repeat</keyword>
<dbReference type="InterPro" id="IPR001680">
    <property type="entry name" value="WD40_rpt"/>
</dbReference>
<dbReference type="Pfam" id="PF00400">
    <property type="entry name" value="WD40"/>
    <property type="match status" value="2"/>
</dbReference>
<keyword evidence="4 8" id="KW-0853">WD repeat</keyword>
<keyword evidence="6" id="KW-0009">Actin-binding</keyword>
<feature type="compositionally biased region" description="Low complexity" evidence="10">
    <location>
        <begin position="155"/>
        <end position="177"/>
    </location>
</feature>
<accession>A0A7K6TBP2</accession>
<evidence type="ECO:0000256" key="8">
    <source>
        <dbReference type="PROSITE-ProRule" id="PRU00221"/>
    </source>
</evidence>
<evidence type="ECO:0000256" key="6">
    <source>
        <dbReference type="ARBA" id="ARBA00023203"/>
    </source>
</evidence>
<dbReference type="PANTHER" id="PTHR10856">
    <property type="entry name" value="CORONIN"/>
    <property type="match status" value="1"/>
</dbReference>
<keyword evidence="13" id="KW-1185">Reference proteome</keyword>
<feature type="non-terminal residue" evidence="12">
    <location>
        <position position="522"/>
    </location>
</feature>
<feature type="region of interest" description="Disordered" evidence="10">
    <location>
        <begin position="155"/>
        <end position="187"/>
    </location>
</feature>
<feature type="repeat" description="WD" evidence="8">
    <location>
        <begin position="357"/>
        <end position="389"/>
    </location>
</feature>
<dbReference type="InterPro" id="IPR036322">
    <property type="entry name" value="WD40_repeat_dom_sf"/>
</dbReference>
<dbReference type="PROSITE" id="PS00678">
    <property type="entry name" value="WD_REPEATS_1"/>
    <property type="match status" value="1"/>
</dbReference>
<evidence type="ECO:0000256" key="9">
    <source>
        <dbReference type="RuleBase" id="RU280818"/>
    </source>
</evidence>
<evidence type="ECO:0000256" key="7">
    <source>
        <dbReference type="ARBA" id="ARBA00024838"/>
    </source>
</evidence>
<dbReference type="AlphaFoldDB" id="A0A7K6TBP2"/>
<dbReference type="Pfam" id="PF08953">
    <property type="entry name" value="DUF1899"/>
    <property type="match status" value="1"/>
</dbReference>
<dbReference type="InterPro" id="IPR015505">
    <property type="entry name" value="Coronin"/>
</dbReference>
<evidence type="ECO:0000259" key="11">
    <source>
        <dbReference type="SMART" id="SM01166"/>
    </source>
</evidence>
<keyword evidence="3" id="KW-0963">Cytoplasm</keyword>
<dbReference type="PANTHER" id="PTHR10856:SF20">
    <property type="entry name" value="CORONIN-7"/>
    <property type="match status" value="1"/>
</dbReference>
<feature type="non-terminal residue" evidence="12">
    <location>
        <position position="1"/>
    </location>
</feature>